<feature type="compositionally biased region" description="Basic and acidic residues" evidence="2">
    <location>
        <begin position="1"/>
        <end position="22"/>
    </location>
</feature>
<dbReference type="Proteomes" id="UP000184440">
    <property type="component" value="Unassembled WGS sequence"/>
</dbReference>
<sequence>MSFDDKAENKAQELKGTAKERWGGATGDESLQAEGAADRSESKVKQAGEHLKDAAKSVKDVFKK</sequence>
<dbReference type="Pfam" id="PF05532">
    <property type="entry name" value="CsbD"/>
    <property type="match status" value="1"/>
</dbReference>
<gene>
    <name evidence="4" type="ORF">SAMN05443668_1288</name>
</gene>
<dbReference type="EMBL" id="FRCS01000028">
    <property type="protein sequence ID" value="SHN47780.1"/>
    <property type="molecule type" value="Genomic_DNA"/>
</dbReference>
<feature type="compositionally biased region" description="Basic and acidic residues" evidence="2">
    <location>
        <begin position="36"/>
        <end position="64"/>
    </location>
</feature>
<name>A0A1M7RNQ6_9ACTN</name>
<feature type="region of interest" description="Disordered" evidence="2">
    <location>
        <begin position="1"/>
        <end position="64"/>
    </location>
</feature>
<protein>
    <submittedName>
        <fullName evidence="4">CsbD-like</fullName>
    </submittedName>
</protein>
<comment type="similarity">
    <text evidence="1">Belongs to the UPF0337 (CsbD) family.</text>
</comment>
<dbReference type="OrthoDB" id="2143260at2"/>
<evidence type="ECO:0000313" key="4">
    <source>
        <dbReference type="EMBL" id="SHN47780.1"/>
    </source>
</evidence>
<accession>A0A1M7RNQ6</accession>
<dbReference type="AlphaFoldDB" id="A0A1M7RNQ6"/>
<dbReference type="InterPro" id="IPR008462">
    <property type="entry name" value="CsbD"/>
</dbReference>
<feature type="domain" description="CsbD-like" evidence="3">
    <location>
        <begin position="5"/>
        <end position="57"/>
    </location>
</feature>
<organism evidence="4 5">
    <name type="scientific">Cryptosporangium aurantiacum</name>
    <dbReference type="NCBI Taxonomy" id="134849"/>
    <lineage>
        <taxon>Bacteria</taxon>
        <taxon>Bacillati</taxon>
        <taxon>Actinomycetota</taxon>
        <taxon>Actinomycetes</taxon>
        <taxon>Cryptosporangiales</taxon>
        <taxon>Cryptosporangiaceae</taxon>
        <taxon>Cryptosporangium</taxon>
    </lineage>
</organism>
<evidence type="ECO:0000256" key="2">
    <source>
        <dbReference type="SAM" id="MobiDB-lite"/>
    </source>
</evidence>
<dbReference type="SUPFAM" id="SSF69047">
    <property type="entry name" value="Hypothetical protein YjbJ"/>
    <property type="match status" value="1"/>
</dbReference>
<reference evidence="4 5" key="1">
    <citation type="submission" date="2016-11" db="EMBL/GenBank/DDBJ databases">
        <authorList>
            <person name="Jaros S."/>
            <person name="Januszkiewicz K."/>
            <person name="Wedrychowicz H."/>
        </authorList>
    </citation>
    <scope>NUCLEOTIDE SEQUENCE [LARGE SCALE GENOMIC DNA]</scope>
    <source>
        <strain evidence="4 5">DSM 46144</strain>
    </source>
</reference>
<evidence type="ECO:0000313" key="5">
    <source>
        <dbReference type="Proteomes" id="UP000184440"/>
    </source>
</evidence>
<evidence type="ECO:0000259" key="3">
    <source>
        <dbReference type="Pfam" id="PF05532"/>
    </source>
</evidence>
<keyword evidence="5" id="KW-1185">Reference proteome</keyword>
<dbReference type="RefSeq" id="WP_073265976.1">
    <property type="nucleotide sequence ID" value="NZ_FRCS01000028.1"/>
</dbReference>
<evidence type="ECO:0000256" key="1">
    <source>
        <dbReference type="ARBA" id="ARBA00009129"/>
    </source>
</evidence>
<dbReference type="STRING" id="134849.SAMN05443668_1288"/>
<dbReference type="InterPro" id="IPR036629">
    <property type="entry name" value="YjbJ_sf"/>
</dbReference>
<proteinExistence type="inferred from homology"/>
<dbReference type="Gene3D" id="1.10.1470.10">
    <property type="entry name" value="YjbJ"/>
    <property type="match status" value="1"/>
</dbReference>